<name>A0A2D1GED9_9CAUD</name>
<evidence type="ECO:0000313" key="1">
    <source>
        <dbReference type="EMBL" id="ATN90209.1"/>
    </source>
</evidence>
<dbReference type="Proteomes" id="UP000230122">
    <property type="component" value="Segment"/>
</dbReference>
<evidence type="ECO:0000313" key="2">
    <source>
        <dbReference type="Proteomes" id="UP000230122"/>
    </source>
</evidence>
<keyword evidence="2" id="KW-1185">Reference proteome</keyword>
<organism evidence="1 2">
    <name type="scientific">Gordonia phage Lennon</name>
    <dbReference type="NCBI Taxonomy" id="2041512"/>
    <lineage>
        <taxon>Viruses</taxon>
        <taxon>Duplodnaviria</taxon>
        <taxon>Heunggongvirae</taxon>
        <taxon>Uroviricota</taxon>
        <taxon>Caudoviricetes</taxon>
        <taxon>Stackebrandtviridae</taxon>
        <taxon>Schenleyvirinae</taxon>
        <taxon>Vividuovirus</taxon>
        <taxon>Vividuovirus lennon</taxon>
        <taxon>Gordonia virus Lennon</taxon>
    </lineage>
</organism>
<protein>
    <submittedName>
        <fullName evidence="1">Uncharacterized protein</fullName>
    </submittedName>
</protein>
<dbReference type="OrthoDB" id="35275at10239"/>
<reference evidence="1 2" key="1">
    <citation type="submission" date="2017-09" db="EMBL/GenBank/DDBJ databases">
        <authorList>
            <person name="Breimann J."/>
            <person name="Dorsainvil R."/>
            <person name="Seraly P."/>
            <person name="Wynn M."/>
            <person name="Davis J.P."/>
            <person name="Huynh A."/>
            <person name="Julian D."/>
            <person name="Warner M.H."/>
            <person name="Garlena R.A."/>
            <person name="Russell D.A."/>
            <person name="Pope W.H."/>
            <person name="Jacobs-Sera D."/>
            <person name="Hendrix R.W."/>
            <person name="Hatfull G.F."/>
        </authorList>
    </citation>
    <scope>NUCLEOTIDE SEQUENCE [LARGE SCALE GENOMIC DNA]</scope>
</reference>
<gene>
    <name evidence="1" type="ORF">SEA_LENNON_15</name>
</gene>
<proteinExistence type="predicted"/>
<accession>A0A2D1GED9</accession>
<sequence>MNPAEHDMPTDALIVRRTEVVVFLNEDGDPELSVVADDGANSDAPADVLAHVGDLTVAQFELWRER</sequence>
<dbReference type="EMBL" id="MF919514">
    <property type="protein sequence ID" value="ATN90209.1"/>
    <property type="molecule type" value="Genomic_DNA"/>
</dbReference>